<protein>
    <submittedName>
        <fullName evidence="1">Uncharacterized protein</fullName>
    </submittedName>
</protein>
<proteinExistence type="predicted"/>
<dbReference type="Gene3D" id="1.10.287.3160">
    <property type="match status" value="1"/>
</dbReference>
<dbReference type="Proteomes" id="UP000827986">
    <property type="component" value="Unassembled WGS sequence"/>
</dbReference>
<evidence type="ECO:0000313" key="1">
    <source>
        <dbReference type="EMBL" id="KAH1171268.1"/>
    </source>
</evidence>
<reference evidence="1" key="1">
    <citation type="submission" date="2021-09" db="EMBL/GenBank/DDBJ databases">
        <title>The genome of Mauremys mutica provides insights into the evolution of semi-aquatic lifestyle.</title>
        <authorList>
            <person name="Gong S."/>
            <person name="Gao Y."/>
        </authorList>
    </citation>
    <scope>NUCLEOTIDE SEQUENCE</scope>
    <source>
        <strain evidence="1">MM-2020</strain>
        <tissue evidence="1">Muscle</tissue>
    </source>
</reference>
<sequence length="188" mass="20868">MLALITPTVEHMEKCYFILVQGFDGFYSCPAPNSLVVTAVNDRAQQGRFKSTPRHKDSKQMDLMGRKIYTFSSLQMCVANQQPLLSKYYFMNWMAVSKIAGQLPEALREAFGAFITEGSLVAKTLLKSMLNVMATLARVASVVTMRRVSRLQNLGTTPDVQQAIGDLPFGGLVLFLDKMDDSAFLQGL</sequence>
<dbReference type="EMBL" id="JAHDVG010000483">
    <property type="protein sequence ID" value="KAH1171268.1"/>
    <property type="molecule type" value="Genomic_DNA"/>
</dbReference>
<comment type="caution">
    <text evidence="1">The sequence shown here is derived from an EMBL/GenBank/DDBJ whole genome shotgun (WGS) entry which is preliminary data.</text>
</comment>
<gene>
    <name evidence="1" type="ORF">KIL84_006886</name>
</gene>
<dbReference type="AlphaFoldDB" id="A0A9D4AUJ2"/>
<accession>A0A9D4AUJ2</accession>
<name>A0A9D4AUJ2_9SAUR</name>
<keyword evidence="2" id="KW-1185">Reference proteome</keyword>
<organism evidence="1 2">
    <name type="scientific">Mauremys mutica</name>
    <name type="common">yellowpond turtle</name>
    <dbReference type="NCBI Taxonomy" id="74926"/>
    <lineage>
        <taxon>Eukaryota</taxon>
        <taxon>Metazoa</taxon>
        <taxon>Chordata</taxon>
        <taxon>Craniata</taxon>
        <taxon>Vertebrata</taxon>
        <taxon>Euteleostomi</taxon>
        <taxon>Archelosauria</taxon>
        <taxon>Testudinata</taxon>
        <taxon>Testudines</taxon>
        <taxon>Cryptodira</taxon>
        <taxon>Durocryptodira</taxon>
        <taxon>Testudinoidea</taxon>
        <taxon>Geoemydidae</taxon>
        <taxon>Geoemydinae</taxon>
        <taxon>Mauremys</taxon>
    </lineage>
</organism>
<evidence type="ECO:0000313" key="2">
    <source>
        <dbReference type="Proteomes" id="UP000827986"/>
    </source>
</evidence>